<dbReference type="PANTHER" id="PTHR46124:SF2">
    <property type="entry name" value="D-AMINOACYL-TRNA DEACYLASE"/>
    <property type="match status" value="1"/>
</dbReference>
<comment type="similarity">
    <text evidence="1">Belongs to the metallo-dependent hydrolases superfamily. TatD-type hydrolase family.</text>
</comment>
<feature type="binding site" evidence="4">
    <location>
        <position position="131"/>
    </location>
    <ligand>
        <name>a divalent metal cation</name>
        <dbReference type="ChEBI" id="CHEBI:60240"/>
        <label>1</label>
    </ligand>
</feature>
<dbReference type="GO" id="GO:0016788">
    <property type="term" value="F:hydrolase activity, acting on ester bonds"/>
    <property type="evidence" value="ECO:0007669"/>
    <property type="project" value="InterPro"/>
</dbReference>
<dbReference type="Proteomes" id="UP000295525">
    <property type="component" value="Unassembled WGS sequence"/>
</dbReference>
<keyword evidence="2 4" id="KW-0479">Metal-binding</keyword>
<keyword evidence="3" id="KW-0378">Hydrolase</keyword>
<proteinExistence type="inferred from homology"/>
<dbReference type="PROSITE" id="PS01091">
    <property type="entry name" value="TATD_3"/>
    <property type="match status" value="1"/>
</dbReference>
<evidence type="ECO:0000313" key="6">
    <source>
        <dbReference type="EMBL" id="TCT04417.1"/>
    </source>
</evidence>
<dbReference type="SUPFAM" id="SSF51556">
    <property type="entry name" value="Metallo-dependent hydrolases"/>
    <property type="match status" value="1"/>
</dbReference>
<dbReference type="AlphaFoldDB" id="A0A4R3M030"/>
<feature type="region of interest" description="Disordered" evidence="5">
    <location>
        <begin position="252"/>
        <end position="271"/>
    </location>
</feature>
<dbReference type="EMBL" id="SMAJ01000012">
    <property type="protein sequence ID" value="TCT04417.1"/>
    <property type="molecule type" value="Genomic_DNA"/>
</dbReference>
<evidence type="ECO:0000256" key="5">
    <source>
        <dbReference type="SAM" id="MobiDB-lite"/>
    </source>
</evidence>
<feature type="binding site" evidence="4">
    <location>
        <position position="41"/>
    </location>
    <ligand>
        <name>a divalent metal cation</name>
        <dbReference type="ChEBI" id="CHEBI:60240"/>
        <label>1</label>
    </ligand>
</feature>
<keyword evidence="7" id="KW-1185">Reference proteome</keyword>
<dbReference type="PIRSF" id="PIRSF005902">
    <property type="entry name" value="DNase_TatD"/>
    <property type="match status" value="1"/>
</dbReference>
<dbReference type="GO" id="GO:0046872">
    <property type="term" value="F:metal ion binding"/>
    <property type="evidence" value="ECO:0007669"/>
    <property type="project" value="UniProtKB-KW"/>
</dbReference>
<comment type="caution">
    <text evidence="6">The sequence shown here is derived from an EMBL/GenBank/DDBJ whole genome shotgun (WGS) entry which is preliminary data.</text>
</comment>
<accession>A0A4R3M030</accession>
<organism evidence="6 7">
    <name type="scientific">Paralcaligenes ureilyticus</name>
    <dbReference type="NCBI Taxonomy" id="627131"/>
    <lineage>
        <taxon>Bacteria</taxon>
        <taxon>Pseudomonadati</taxon>
        <taxon>Pseudomonadota</taxon>
        <taxon>Betaproteobacteria</taxon>
        <taxon>Burkholderiales</taxon>
        <taxon>Alcaligenaceae</taxon>
        <taxon>Paralcaligenes</taxon>
    </lineage>
</organism>
<evidence type="ECO:0000313" key="7">
    <source>
        <dbReference type="Proteomes" id="UP000295525"/>
    </source>
</evidence>
<dbReference type="InterPro" id="IPR032466">
    <property type="entry name" value="Metal_Hydrolase"/>
</dbReference>
<dbReference type="PROSITE" id="PS01137">
    <property type="entry name" value="TATD_1"/>
    <property type="match status" value="1"/>
</dbReference>
<sequence>MGAINPIALTSKIDIIVCLACKIESLSGCFFTGRVVLIDTHCHLDAAEFADDRQQVIARAAHAGVQVIVIPAVERGNFSVVRDLAHSFRGGAYALGIHPMCVPQAGDSDLTVLEDLVRDALADSRLVAIGEIGLDFFVPELTSVPMRAKQELFYSAQLDLAQRYELPVLLHVRRSQDTILKHLRRRPRIGGIAHAFNGSFQQAKQFIALGFALGMGGAMTFTRALQIRRLAAQVPLESLVLETDAPDIAPAWLGSPGSAGTAGKSGLMRPRNEPSEVARIGEVLAELRGLSYEALLGATSENARRVLPRLMGV</sequence>
<dbReference type="PANTHER" id="PTHR46124">
    <property type="entry name" value="D-AMINOACYL-TRNA DEACYLASE"/>
    <property type="match status" value="1"/>
</dbReference>
<dbReference type="InterPro" id="IPR018228">
    <property type="entry name" value="DNase_TatD-rel_CS"/>
</dbReference>
<dbReference type="FunFam" id="3.20.20.140:FF:000005">
    <property type="entry name" value="TatD family hydrolase"/>
    <property type="match status" value="1"/>
</dbReference>
<name>A0A4R3M030_9BURK</name>
<evidence type="ECO:0000256" key="1">
    <source>
        <dbReference type="ARBA" id="ARBA00009275"/>
    </source>
</evidence>
<evidence type="ECO:0000256" key="3">
    <source>
        <dbReference type="ARBA" id="ARBA00022801"/>
    </source>
</evidence>
<dbReference type="Gene3D" id="3.20.20.140">
    <property type="entry name" value="Metal-dependent hydrolases"/>
    <property type="match status" value="1"/>
</dbReference>
<protein>
    <submittedName>
        <fullName evidence="6">TatD DNase family protein</fullName>
    </submittedName>
</protein>
<evidence type="ECO:0000256" key="2">
    <source>
        <dbReference type="ARBA" id="ARBA00022723"/>
    </source>
</evidence>
<dbReference type="CDD" id="cd01310">
    <property type="entry name" value="TatD_DNAse"/>
    <property type="match status" value="1"/>
</dbReference>
<evidence type="ECO:0000256" key="4">
    <source>
        <dbReference type="PIRSR" id="PIRSR005902-1"/>
    </source>
</evidence>
<feature type="binding site" evidence="4">
    <location>
        <position position="43"/>
    </location>
    <ligand>
        <name>a divalent metal cation</name>
        <dbReference type="ChEBI" id="CHEBI:60240"/>
        <label>1</label>
    </ligand>
</feature>
<dbReference type="Pfam" id="PF01026">
    <property type="entry name" value="TatD_DNase"/>
    <property type="match status" value="1"/>
</dbReference>
<feature type="binding site" evidence="4">
    <location>
        <position position="194"/>
    </location>
    <ligand>
        <name>a divalent metal cation</name>
        <dbReference type="ChEBI" id="CHEBI:60240"/>
        <label>2</label>
    </ligand>
</feature>
<feature type="binding site" evidence="4">
    <location>
        <position position="244"/>
    </location>
    <ligand>
        <name>a divalent metal cation</name>
        <dbReference type="ChEBI" id="CHEBI:60240"/>
        <label>1</label>
    </ligand>
</feature>
<reference evidence="6 7" key="1">
    <citation type="submission" date="2019-03" db="EMBL/GenBank/DDBJ databases">
        <title>Genomic Encyclopedia of Type Strains, Phase IV (KMG-IV): sequencing the most valuable type-strain genomes for metagenomic binning, comparative biology and taxonomic classification.</title>
        <authorList>
            <person name="Goeker M."/>
        </authorList>
    </citation>
    <scope>NUCLEOTIDE SEQUENCE [LARGE SCALE GENOMIC DNA]</scope>
    <source>
        <strain evidence="6 7">DSM 24591</strain>
    </source>
</reference>
<gene>
    <name evidence="6" type="ORF">EDC26_1129</name>
</gene>
<dbReference type="InterPro" id="IPR001130">
    <property type="entry name" value="TatD-like"/>
</dbReference>
<feature type="binding site" evidence="4">
    <location>
        <position position="171"/>
    </location>
    <ligand>
        <name>a divalent metal cation</name>
        <dbReference type="ChEBI" id="CHEBI:60240"/>
        <label>2</label>
    </ligand>
</feature>